<feature type="region of interest" description="Disordered" evidence="1">
    <location>
        <begin position="21"/>
        <end position="68"/>
    </location>
</feature>
<reference evidence="2" key="1">
    <citation type="journal article" date="2018" name="DNA Res.">
        <title>Multiple hybrid de novo genome assembly of finger millet, an orphan allotetraploid crop.</title>
        <authorList>
            <person name="Hatakeyama M."/>
            <person name="Aluri S."/>
            <person name="Balachadran M.T."/>
            <person name="Sivarajan S.R."/>
            <person name="Patrignani A."/>
            <person name="Gruter S."/>
            <person name="Poveda L."/>
            <person name="Shimizu-Inatsugi R."/>
            <person name="Baeten J."/>
            <person name="Francoijs K.J."/>
            <person name="Nataraja K.N."/>
            <person name="Reddy Y.A.N."/>
            <person name="Phadnis S."/>
            <person name="Ravikumar R.L."/>
            <person name="Schlapbach R."/>
            <person name="Sreeman S.M."/>
            <person name="Shimizu K.K."/>
        </authorList>
    </citation>
    <scope>NUCLEOTIDE SEQUENCE</scope>
</reference>
<comment type="caution">
    <text evidence="2">The sequence shown here is derived from an EMBL/GenBank/DDBJ whole genome shotgun (WGS) entry which is preliminary data.</text>
</comment>
<gene>
    <name evidence="2" type="primary">ga11743</name>
    <name evidence="2" type="ORF">PR202_ga11743</name>
</gene>
<accession>A0AAV5CAE3</accession>
<evidence type="ECO:0000313" key="2">
    <source>
        <dbReference type="EMBL" id="GJM95049.1"/>
    </source>
</evidence>
<dbReference type="EMBL" id="BQKI01000005">
    <property type="protein sequence ID" value="GJM95049.1"/>
    <property type="molecule type" value="Genomic_DNA"/>
</dbReference>
<reference evidence="2" key="2">
    <citation type="submission" date="2021-12" db="EMBL/GenBank/DDBJ databases">
        <title>Resequencing data analysis of finger millet.</title>
        <authorList>
            <person name="Hatakeyama M."/>
            <person name="Aluri S."/>
            <person name="Balachadran M.T."/>
            <person name="Sivarajan S.R."/>
            <person name="Poveda L."/>
            <person name="Shimizu-Inatsugi R."/>
            <person name="Schlapbach R."/>
            <person name="Sreeman S.M."/>
            <person name="Shimizu K.K."/>
        </authorList>
    </citation>
    <scope>NUCLEOTIDE SEQUENCE</scope>
</reference>
<protein>
    <submittedName>
        <fullName evidence="2">Uncharacterized protein</fullName>
    </submittedName>
</protein>
<name>A0AAV5CAE3_ELECO</name>
<dbReference type="AlphaFoldDB" id="A0AAV5CAE3"/>
<proteinExistence type="predicted"/>
<keyword evidence="3" id="KW-1185">Reference proteome</keyword>
<evidence type="ECO:0000313" key="3">
    <source>
        <dbReference type="Proteomes" id="UP001054889"/>
    </source>
</evidence>
<dbReference type="Proteomes" id="UP001054889">
    <property type="component" value="Unassembled WGS sequence"/>
</dbReference>
<sequence length="68" mass="6694">MASNSGTAVDGGVALFLSPHAGGGQLSSARSPADGSKKRTRHDTRSSLESPALAAGGVYGLGTGILLR</sequence>
<organism evidence="2 3">
    <name type="scientific">Eleusine coracana subsp. coracana</name>
    <dbReference type="NCBI Taxonomy" id="191504"/>
    <lineage>
        <taxon>Eukaryota</taxon>
        <taxon>Viridiplantae</taxon>
        <taxon>Streptophyta</taxon>
        <taxon>Embryophyta</taxon>
        <taxon>Tracheophyta</taxon>
        <taxon>Spermatophyta</taxon>
        <taxon>Magnoliopsida</taxon>
        <taxon>Liliopsida</taxon>
        <taxon>Poales</taxon>
        <taxon>Poaceae</taxon>
        <taxon>PACMAD clade</taxon>
        <taxon>Chloridoideae</taxon>
        <taxon>Cynodonteae</taxon>
        <taxon>Eleusininae</taxon>
        <taxon>Eleusine</taxon>
    </lineage>
</organism>
<feature type="compositionally biased region" description="Gly residues" evidence="1">
    <location>
        <begin position="57"/>
        <end position="68"/>
    </location>
</feature>
<evidence type="ECO:0000256" key="1">
    <source>
        <dbReference type="SAM" id="MobiDB-lite"/>
    </source>
</evidence>